<dbReference type="Gene3D" id="2.160.20.10">
    <property type="entry name" value="Single-stranded right-handed beta-helix, Pectin lyase-like"/>
    <property type="match status" value="1"/>
</dbReference>
<dbReference type="EMBL" id="QMFB01000013">
    <property type="protein sequence ID" value="RAV19153.1"/>
    <property type="molecule type" value="Genomic_DNA"/>
</dbReference>
<keyword evidence="3" id="KW-1185">Reference proteome</keyword>
<protein>
    <recommendedName>
        <fullName evidence="1">Rhamnogalacturonase A/B/Epimerase-like pectate lyase domain-containing protein</fullName>
    </recommendedName>
</protein>
<comment type="caution">
    <text evidence="2">The sequence shown here is derived from an EMBL/GenBank/DDBJ whole genome shotgun (WGS) entry which is preliminary data.</text>
</comment>
<evidence type="ECO:0000313" key="3">
    <source>
        <dbReference type="Proteomes" id="UP000250369"/>
    </source>
</evidence>
<organism evidence="2 3">
    <name type="scientific">Paenibacillus contaminans</name>
    <dbReference type="NCBI Taxonomy" id="450362"/>
    <lineage>
        <taxon>Bacteria</taxon>
        <taxon>Bacillati</taxon>
        <taxon>Bacillota</taxon>
        <taxon>Bacilli</taxon>
        <taxon>Bacillales</taxon>
        <taxon>Paenibacillaceae</taxon>
        <taxon>Paenibacillus</taxon>
    </lineage>
</organism>
<proteinExistence type="predicted"/>
<sequence length="172" mass="18254">MQGGTCMSEEKNKKRIISRRKLLASIGAAGVALATRGLIQANTVHADNESVSETVYGAGTEKKKPPEKEPFAFDWHNIKDYGARGNGSADDFPALSQLISARLSAQSGTVYLPRGTYRIGTNLTIPANAHLVFDNGALLAPDAGVTVTIAATISAGTYRIFAGSGSVRQRFR</sequence>
<dbReference type="InterPro" id="IPR024535">
    <property type="entry name" value="RHGA/B-epi-like_pectate_lyase"/>
</dbReference>
<gene>
    <name evidence="2" type="ORF">DQG23_21680</name>
</gene>
<evidence type="ECO:0000313" key="2">
    <source>
        <dbReference type="EMBL" id="RAV19153.1"/>
    </source>
</evidence>
<reference evidence="2 3" key="1">
    <citation type="journal article" date="2009" name="Int. J. Syst. Evol. Microbiol.">
        <title>Paenibacillus contaminans sp. nov., isolated from a contaminated laboratory plate.</title>
        <authorList>
            <person name="Chou J.H."/>
            <person name="Lee J.H."/>
            <person name="Lin M.C."/>
            <person name="Chang P.S."/>
            <person name="Arun A.B."/>
            <person name="Young C.C."/>
            <person name="Chen W.M."/>
        </authorList>
    </citation>
    <scope>NUCLEOTIDE SEQUENCE [LARGE SCALE GENOMIC DNA]</scope>
    <source>
        <strain evidence="2 3">CKOBP-6</strain>
    </source>
</reference>
<evidence type="ECO:0000259" key="1">
    <source>
        <dbReference type="Pfam" id="PF12708"/>
    </source>
</evidence>
<name>A0A329MKA5_9BACL</name>
<accession>A0A329MKA5</accession>
<dbReference type="AlphaFoldDB" id="A0A329MKA5"/>
<dbReference type="InterPro" id="IPR012334">
    <property type="entry name" value="Pectin_lyas_fold"/>
</dbReference>
<feature type="domain" description="Rhamnogalacturonase A/B/Epimerase-like pectate lyase" evidence="1">
    <location>
        <begin position="75"/>
        <end position="132"/>
    </location>
</feature>
<dbReference type="SUPFAM" id="SSF51126">
    <property type="entry name" value="Pectin lyase-like"/>
    <property type="match status" value="1"/>
</dbReference>
<dbReference type="Pfam" id="PF12708">
    <property type="entry name" value="Pect-lyase_RHGA_epim"/>
    <property type="match status" value="1"/>
</dbReference>
<dbReference type="Proteomes" id="UP000250369">
    <property type="component" value="Unassembled WGS sequence"/>
</dbReference>
<dbReference type="InterPro" id="IPR011050">
    <property type="entry name" value="Pectin_lyase_fold/virulence"/>
</dbReference>